<sequence length="151" mass="17538">MEDVLLVKPTPIEDDCTDSRCKWLKKMANCCGWTTDEEKMLITILQDIIINGGRGDNGSFRSIRMRLLSQRCRKQFPKHPNKIYTANKPFPIYEQFKLVFWKDCAKGNMTESATDALENMDMENDDDFATEVNVPPHPKSIQYNFPFLHSK</sequence>
<gene>
    <name evidence="1" type="ORF">Ccrd_020038</name>
</gene>
<evidence type="ECO:0000313" key="1">
    <source>
        <dbReference type="EMBL" id="KVI01684.1"/>
    </source>
</evidence>
<proteinExistence type="predicted"/>
<evidence type="ECO:0000313" key="2">
    <source>
        <dbReference type="Proteomes" id="UP000243975"/>
    </source>
</evidence>
<name>A0A103Y374_CYNCS</name>
<protein>
    <recommendedName>
        <fullName evidence="3">Myb/SANT-like domain-containing protein</fullName>
    </recommendedName>
</protein>
<reference evidence="1 2" key="1">
    <citation type="journal article" date="2016" name="Sci. Rep.">
        <title>The genome sequence of the outbreeding globe artichoke constructed de novo incorporating a phase-aware low-pass sequencing strategy of F1 progeny.</title>
        <authorList>
            <person name="Scaglione D."/>
            <person name="Reyes-Chin-Wo S."/>
            <person name="Acquadro A."/>
            <person name="Froenicke L."/>
            <person name="Portis E."/>
            <person name="Beitel C."/>
            <person name="Tirone M."/>
            <person name="Mauro R."/>
            <person name="Lo Monaco A."/>
            <person name="Mauromicale G."/>
            <person name="Faccioli P."/>
            <person name="Cattivelli L."/>
            <person name="Rieseberg L."/>
            <person name="Michelmore R."/>
            <person name="Lanteri S."/>
        </authorList>
    </citation>
    <scope>NUCLEOTIDE SEQUENCE [LARGE SCALE GENOMIC DNA]</scope>
    <source>
        <strain evidence="1">2C</strain>
    </source>
</reference>
<accession>A0A103Y374</accession>
<dbReference type="Gramene" id="KVI01684">
    <property type="protein sequence ID" value="KVI01684"/>
    <property type="gene ID" value="Ccrd_020038"/>
</dbReference>
<keyword evidence="2" id="KW-1185">Reference proteome</keyword>
<organism evidence="1 2">
    <name type="scientific">Cynara cardunculus var. scolymus</name>
    <name type="common">Globe artichoke</name>
    <name type="synonym">Cynara scolymus</name>
    <dbReference type="NCBI Taxonomy" id="59895"/>
    <lineage>
        <taxon>Eukaryota</taxon>
        <taxon>Viridiplantae</taxon>
        <taxon>Streptophyta</taxon>
        <taxon>Embryophyta</taxon>
        <taxon>Tracheophyta</taxon>
        <taxon>Spermatophyta</taxon>
        <taxon>Magnoliopsida</taxon>
        <taxon>eudicotyledons</taxon>
        <taxon>Gunneridae</taxon>
        <taxon>Pentapetalae</taxon>
        <taxon>asterids</taxon>
        <taxon>campanulids</taxon>
        <taxon>Asterales</taxon>
        <taxon>Asteraceae</taxon>
        <taxon>Carduoideae</taxon>
        <taxon>Cardueae</taxon>
        <taxon>Carduinae</taxon>
        <taxon>Cynara</taxon>
    </lineage>
</organism>
<dbReference type="EMBL" id="LEKV01002774">
    <property type="protein sequence ID" value="KVI01684.1"/>
    <property type="molecule type" value="Genomic_DNA"/>
</dbReference>
<dbReference type="AlphaFoldDB" id="A0A103Y374"/>
<dbReference type="PANTHER" id="PTHR46250">
    <property type="entry name" value="MYB/SANT-LIKE DNA-BINDING DOMAIN PROTEIN-RELATED"/>
    <property type="match status" value="1"/>
</dbReference>
<dbReference type="Proteomes" id="UP000243975">
    <property type="component" value="Unassembled WGS sequence"/>
</dbReference>
<dbReference type="PANTHER" id="PTHR46250:SF18">
    <property type="entry name" value="MYB_SANT-LIKE DOMAIN-CONTAINING PROTEIN"/>
    <property type="match status" value="1"/>
</dbReference>
<comment type="caution">
    <text evidence="1">The sequence shown here is derived from an EMBL/GenBank/DDBJ whole genome shotgun (WGS) entry which is preliminary data.</text>
</comment>
<evidence type="ECO:0008006" key="3">
    <source>
        <dbReference type="Google" id="ProtNLM"/>
    </source>
</evidence>